<comment type="caution">
    <text evidence="1">The sequence shown here is derived from an EMBL/GenBank/DDBJ whole genome shotgun (WGS) entry which is preliminary data.</text>
</comment>
<organism evidence="1 2">
    <name type="scientific">Smallanthus sonchifolius</name>
    <dbReference type="NCBI Taxonomy" id="185202"/>
    <lineage>
        <taxon>Eukaryota</taxon>
        <taxon>Viridiplantae</taxon>
        <taxon>Streptophyta</taxon>
        <taxon>Embryophyta</taxon>
        <taxon>Tracheophyta</taxon>
        <taxon>Spermatophyta</taxon>
        <taxon>Magnoliopsida</taxon>
        <taxon>eudicotyledons</taxon>
        <taxon>Gunneridae</taxon>
        <taxon>Pentapetalae</taxon>
        <taxon>asterids</taxon>
        <taxon>campanulids</taxon>
        <taxon>Asterales</taxon>
        <taxon>Asteraceae</taxon>
        <taxon>Asteroideae</taxon>
        <taxon>Heliantheae alliance</taxon>
        <taxon>Millerieae</taxon>
        <taxon>Smallanthus</taxon>
    </lineage>
</organism>
<dbReference type="EMBL" id="CM042021">
    <property type="protein sequence ID" value="KAI3818018.1"/>
    <property type="molecule type" value="Genomic_DNA"/>
</dbReference>
<evidence type="ECO:0000313" key="2">
    <source>
        <dbReference type="Proteomes" id="UP001056120"/>
    </source>
</evidence>
<name>A0ACB9JC18_9ASTR</name>
<keyword evidence="2" id="KW-1185">Reference proteome</keyword>
<proteinExistence type="predicted"/>
<sequence>MIFQPLSIEAKLTATARGCEMVAVSVDCSVLDRIGKIMSYLRLGSSGKILNKKKKDKNGKEHGQRLLAYDDIANGSLQDLLHFVDDRSKTLIWNARVKVALGTTRALENLKSANILLDEELSSHLSDCGLATLILNTEREVVTQLVVSFGYSPEFALYGIYTVKSDVYSFGVVMLELLTG</sequence>
<reference evidence="2" key="1">
    <citation type="journal article" date="2022" name="Mol. Ecol. Resour.">
        <title>The genomes of chicory, endive, great burdock and yacon provide insights into Asteraceae palaeo-polyploidization history and plant inulin production.</title>
        <authorList>
            <person name="Fan W."/>
            <person name="Wang S."/>
            <person name="Wang H."/>
            <person name="Wang A."/>
            <person name="Jiang F."/>
            <person name="Liu H."/>
            <person name="Zhao H."/>
            <person name="Xu D."/>
            <person name="Zhang Y."/>
        </authorList>
    </citation>
    <scope>NUCLEOTIDE SEQUENCE [LARGE SCALE GENOMIC DNA]</scope>
    <source>
        <strain evidence="2">cv. Yunnan</strain>
    </source>
</reference>
<dbReference type="Proteomes" id="UP001056120">
    <property type="component" value="Linkage Group LG04"/>
</dbReference>
<accession>A0ACB9JC18</accession>
<evidence type="ECO:0000313" key="1">
    <source>
        <dbReference type="EMBL" id="KAI3818018.1"/>
    </source>
</evidence>
<protein>
    <submittedName>
        <fullName evidence="1">Uncharacterized protein</fullName>
    </submittedName>
</protein>
<reference evidence="1 2" key="2">
    <citation type="journal article" date="2022" name="Mol. Ecol. Resour.">
        <title>The genomes of chicory, endive, great burdock and yacon provide insights into Asteraceae paleo-polyploidization history and plant inulin production.</title>
        <authorList>
            <person name="Fan W."/>
            <person name="Wang S."/>
            <person name="Wang H."/>
            <person name="Wang A."/>
            <person name="Jiang F."/>
            <person name="Liu H."/>
            <person name="Zhao H."/>
            <person name="Xu D."/>
            <person name="Zhang Y."/>
        </authorList>
    </citation>
    <scope>NUCLEOTIDE SEQUENCE [LARGE SCALE GENOMIC DNA]</scope>
    <source>
        <strain evidence="2">cv. Yunnan</strain>
        <tissue evidence="1">Leaves</tissue>
    </source>
</reference>
<gene>
    <name evidence="1" type="ORF">L1987_11820</name>
</gene>